<name>A0AAV1IEC7_9CHLO</name>
<evidence type="ECO:0000256" key="2">
    <source>
        <dbReference type="ARBA" id="ARBA00022737"/>
    </source>
</evidence>
<comment type="caution">
    <text evidence="7">The sequence shown here is derived from an EMBL/GenBank/DDBJ whole genome shotgun (WGS) entry which is preliminary data.</text>
</comment>
<dbReference type="Gene3D" id="1.10.1900.10">
    <property type="entry name" value="c-terminal domain of poly(a) binding protein"/>
    <property type="match status" value="1"/>
</dbReference>
<feature type="region of interest" description="Disordered" evidence="5">
    <location>
        <begin position="473"/>
        <end position="549"/>
    </location>
</feature>
<dbReference type="GO" id="GO:0003723">
    <property type="term" value="F:RNA binding"/>
    <property type="evidence" value="ECO:0007669"/>
    <property type="project" value="UniProtKB-UniRule"/>
</dbReference>
<dbReference type="PROSITE" id="PS50102">
    <property type="entry name" value="RRM"/>
    <property type="match status" value="3"/>
</dbReference>
<keyword evidence="3 4" id="KW-0694">RNA-binding</keyword>
<evidence type="ECO:0000256" key="5">
    <source>
        <dbReference type="SAM" id="MobiDB-lite"/>
    </source>
</evidence>
<dbReference type="AlphaFoldDB" id="A0AAV1IEC7"/>
<evidence type="ECO:0000313" key="8">
    <source>
        <dbReference type="Proteomes" id="UP001314263"/>
    </source>
</evidence>
<organism evidence="7 8">
    <name type="scientific">Coccomyxa viridis</name>
    <dbReference type="NCBI Taxonomy" id="1274662"/>
    <lineage>
        <taxon>Eukaryota</taxon>
        <taxon>Viridiplantae</taxon>
        <taxon>Chlorophyta</taxon>
        <taxon>core chlorophytes</taxon>
        <taxon>Trebouxiophyceae</taxon>
        <taxon>Trebouxiophyceae incertae sedis</taxon>
        <taxon>Coccomyxaceae</taxon>
        <taxon>Coccomyxa</taxon>
    </lineage>
</organism>
<sequence length="668" mass="70917">MAGEPGSERGTAGYTAVRVKNFDPKTTDTKILQDAFSTCGDVRSAILVKGLGGQSTGTGYIHFEDHQSAKAAVEQLNGMEMNGYSVEVEPAHGAPGGADRHSARSASIFVKGFGPEESLSEPEETGLRAGYSRVALRPPQMQICGAKNTCINANSPSTEDGLVKNVVGIEALKEAFRDAGDIASAVVMRDQSGASRGFGFVNFEEAEAADRAVANFDNLPSTHAQSAWLVRRALPKTPKQEAVGDDPCTLYVRGLEADVDRDRLEAMFQAFGPVTSCRILSDPKTGISRCAGLLRFESPEKSMRAIRDMHGRQVGDRRLHVTIAQNGPRFQKNALREGFEQPRPPPGMPMMSMYPGSFPMGVPQRFPGSPMGGPVAPVGSPDQAQMLAAAQQGFMHPGYAMYGPGMMCMGPQGYPQPMWPPAYYPGRPYSGSPMSEYSLMQHYQQQAQHFGAMKSGQEGAYFDVASNSIWDSSRGFRGVPIPAPPRRSRRGSRHGSKKTLATSGQSDRDSGPTGSLQEAAEHASSTEGSLVQAGEPSMPLPGARSLSDGQLDSLMGQLAGMPDEKGRKDLLGGHLFALLEEEHSEQLAAEITSALLVESEEEILHMLRTRDALDSQVAMVLQDMGAPAGGSPGSSGRGGAASSAQAAQPAQKPSPSAEASAIGRMSLS</sequence>
<protein>
    <recommendedName>
        <fullName evidence="6">RRM domain-containing protein</fullName>
    </recommendedName>
</protein>
<feature type="compositionally biased region" description="Basic residues" evidence="5">
    <location>
        <begin position="486"/>
        <end position="497"/>
    </location>
</feature>
<dbReference type="Proteomes" id="UP001314263">
    <property type="component" value="Unassembled WGS sequence"/>
</dbReference>
<feature type="domain" description="RRM" evidence="6">
    <location>
        <begin position="248"/>
        <end position="326"/>
    </location>
</feature>
<evidence type="ECO:0000256" key="1">
    <source>
        <dbReference type="ARBA" id="ARBA00008557"/>
    </source>
</evidence>
<feature type="domain" description="RRM" evidence="6">
    <location>
        <begin position="170"/>
        <end position="218"/>
    </location>
</feature>
<evidence type="ECO:0000256" key="3">
    <source>
        <dbReference type="ARBA" id="ARBA00022884"/>
    </source>
</evidence>
<dbReference type="Gene3D" id="3.30.70.330">
    <property type="match status" value="3"/>
</dbReference>
<dbReference type="InterPro" id="IPR012677">
    <property type="entry name" value="Nucleotide-bd_a/b_plait_sf"/>
</dbReference>
<dbReference type="SUPFAM" id="SSF63570">
    <property type="entry name" value="PABC (PABP) domain"/>
    <property type="match status" value="1"/>
</dbReference>
<dbReference type="EMBL" id="CAUYUE010000013">
    <property type="protein sequence ID" value="CAK0785663.1"/>
    <property type="molecule type" value="Genomic_DNA"/>
</dbReference>
<evidence type="ECO:0000256" key="4">
    <source>
        <dbReference type="PROSITE-ProRule" id="PRU00176"/>
    </source>
</evidence>
<keyword evidence="2" id="KW-0677">Repeat</keyword>
<dbReference type="InterPro" id="IPR002004">
    <property type="entry name" value="PABP_HYD_C"/>
</dbReference>
<dbReference type="SUPFAM" id="SSF54928">
    <property type="entry name" value="RNA-binding domain, RBD"/>
    <property type="match status" value="3"/>
</dbReference>
<dbReference type="PANTHER" id="PTHR24012">
    <property type="entry name" value="RNA BINDING PROTEIN"/>
    <property type="match status" value="1"/>
</dbReference>
<evidence type="ECO:0000313" key="7">
    <source>
        <dbReference type="EMBL" id="CAK0785663.1"/>
    </source>
</evidence>
<accession>A0AAV1IEC7</accession>
<dbReference type="InterPro" id="IPR036053">
    <property type="entry name" value="PABP-dom"/>
</dbReference>
<evidence type="ECO:0000259" key="6">
    <source>
        <dbReference type="PROSITE" id="PS50102"/>
    </source>
</evidence>
<dbReference type="InterPro" id="IPR000504">
    <property type="entry name" value="RRM_dom"/>
</dbReference>
<feature type="region of interest" description="Disordered" evidence="5">
    <location>
        <begin position="624"/>
        <end position="668"/>
    </location>
</feature>
<dbReference type="Pfam" id="PF00658">
    <property type="entry name" value="MLLE"/>
    <property type="match status" value="1"/>
</dbReference>
<feature type="compositionally biased region" description="Low complexity" evidence="5">
    <location>
        <begin position="640"/>
        <end position="661"/>
    </location>
</feature>
<proteinExistence type="inferred from homology"/>
<gene>
    <name evidence="7" type="ORF">CVIRNUC_008874</name>
</gene>
<feature type="domain" description="RRM" evidence="6">
    <location>
        <begin position="15"/>
        <end position="93"/>
    </location>
</feature>
<feature type="compositionally biased region" description="Gly residues" evidence="5">
    <location>
        <begin position="627"/>
        <end position="639"/>
    </location>
</feature>
<dbReference type="Pfam" id="PF00076">
    <property type="entry name" value="RRM_1"/>
    <property type="match status" value="3"/>
</dbReference>
<dbReference type="SMART" id="SM00360">
    <property type="entry name" value="RRM"/>
    <property type="match status" value="3"/>
</dbReference>
<comment type="similarity">
    <text evidence="1">Belongs to the polyadenylate-binding protein type-1 family.</text>
</comment>
<dbReference type="InterPro" id="IPR035979">
    <property type="entry name" value="RBD_domain_sf"/>
</dbReference>
<keyword evidence="8" id="KW-1185">Reference proteome</keyword>
<reference evidence="7 8" key="1">
    <citation type="submission" date="2023-10" db="EMBL/GenBank/DDBJ databases">
        <authorList>
            <person name="Maclean D."/>
            <person name="Macfadyen A."/>
        </authorList>
    </citation>
    <scope>NUCLEOTIDE SEQUENCE [LARGE SCALE GENOMIC DNA]</scope>
</reference>